<dbReference type="PANTHER" id="PTHR21104">
    <property type="entry name" value="FIBRONECTIN TYPE III DOMAIN-CONTAINING PROTEIN"/>
    <property type="match status" value="1"/>
</dbReference>
<feature type="region of interest" description="Disordered" evidence="1">
    <location>
        <begin position="1"/>
        <end position="185"/>
    </location>
</feature>
<dbReference type="InterPro" id="IPR032073">
    <property type="entry name" value="FNDC5_C"/>
</dbReference>
<evidence type="ECO:0000313" key="4">
    <source>
        <dbReference type="EMBL" id="CAL8083430.1"/>
    </source>
</evidence>
<reference evidence="4 5" key="1">
    <citation type="submission" date="2024-08" db="EMBL/GenBank/DDBJ databases">
        <authorList>
            <person name="Cucini C."/>
            <person name="Frati F."/>
        </authorList>
    </citation>
    <scope>NUCLEOTIDE SEQUENCE [LARGE SCALE GENOMIC DNA]</scope>
</reference>
<organism evidence="4 5">
    <name type="scientific">Orchesella dallaii</name>
    <dbReference type="NCBI Taxonomy" id="48710"/>
    <lineage>
        <taxon>Eukaryota</taxon>
        <taxon>Metazoa</taxon>
        <taxon>Ecdysozoa</taxon>
        <taxon>Arthropoda</taxon>
        <taxon>Hexapoda</taxon>
        <taxon>Collembola</taxon>
        <taxon>Entomobryomorpha</taxon>
        <taxon>Entomobryoidea</taxon>
        <taxon>Orchesellidae</taxon>
        <taxon>Orchesellinae</taxon>
        <taxon>Orchesella</taxon>
    </lineage>
</organism>
<dbReference type="EMBL" id="CAXLJM020000016">
    <property type="protein sequence ID" value="CAL8083430.1"/>
    <property type="molecule type" value="Genomic_DNA"/>
</dbReference>
<feature type="compositionally biased region" description="Polar residues" evidence="1">
    <location>
        <begin position="147"/>
        <end position="163"/>
    </location>
</feature>
<proteinExistence type="predicted"/>
<feature type="compositionally biased region" description="Basic and acidic residues" evidence="1">
    <location>
        <begin position="33"/>
        <end position="75"/>
    </location>
</feature>
<feature type="domain" description="Fibronectin type III" evidence="3">
    <location>
        <begin position="218"/>
        <end position="400"/>
    </location>
</feature>
<sequence>MAPSERSSPEISRYLTSSSEQKESPPGAEEGLEAEHFISGEEWDHHRTVEERPDMEKLHDHGDGESHNSNGDHRLPHLPRRTPRNKSTNSNNNSTFPELKYVKGEILPPTSLASEQQRHQYSPPASGDSVYMSPKATSQYQAHPDQSDNNGVSANGNYHSNNGAHHPRPYPNGGGHPIPPHPNYPYHHYPQSAGYPYYHDPHGQYVISNTTSGGLDDVRGEEVGIVIVVLLLWVGAIILFFNRWGKIRMLEPYQPKFCENHRPSCPMAEVTTGNHPVCNERAFSKFNLSTEMLASPHFVKCNYHGIPASDPIPGFSGISTTMMPGGGLAIPGAGFPTGGSTGMLSNHRNSFMMNHQHHHRPRQNSVFVTSPSSQVSFYGSDTTLKNMSRKTKSAVDLPTLVLSGEFVDNARRNSKSSITQL</sequence>
<evidence type="ECO:0000259" key="3">
    <source>
        <dbReference type="Pfam" id="PF16066"/>
    </source>
</evidence>
<name>A0ABP1Q3D4_9HEXA</name>
<evidence type="ECO:0000256" key="2">
    <source>
        <dbReference type="SAM" id="Phobius"/>
    </source>
</evidence>
<dbReference type="PANTHER" id="PTHR21104:SF1">
    <property type="entry name" value="FIBRONECTIN TYPE III DOMAIN-CONTAINING PROTEIN"/>
    <property type="match status" value="1"/>
</dbReference>
<keyword evidence="2" id="KW-0472">Membrane</keyword>
<keyword evidence="2" id="KW-0812">Transmembrane</keyword>
<accession>A0ABP1Q3D4</accession>
<evidence type="ECO:0000256" key="1">
    <source>
        <dbReference type="SAM" id="MobiDB-lite"/>
    </source>
</evidence>
<keyword evidence="2" id="KW-1133">Transmembrane helix</keyword>
<dbReference type="Proteomes" id="UP001642540">
    <property type="component" value="Unassembled WGS sequence"/>
</dbReference>
<keyword evidence="5" id="KW-1185">Reference proteome</keyword>
<evidence type="ECO:0000313" key="5">
    <source>
        <dbReference type="Proteomes" id="UP001642540"/>
    </source>
</evidence>
<feature type="transmembrane region" description="Helical" evidence="2">
    <location>
        <begin position="223"/>
        <end position="241"/>
    </location>
</feature>
<feature type="compositionally biased region" description="Polar residues" evidence="1">
    <location>
        <begin position="1"/>
        <end position="19"/>
    </location>
</feature>
<dbReference type="Pfam" id="PF16066">
    <property type="entry name" value="DUF4808"/>
    <property type="match status" value="1"/>
</dbReference>
<feature type="compositionally biased region" description="Low complexity" evidence="1">
    <location>
        <begin position="85"/>
        <end position="95"/>
    </location>
</feature>
<comment type="caution">
    <text evidence="4">The sequence shown here is derived from an EMBL/GenBank/DDBJ whole genome shotgun (WGS) entry which is preliminary data.</text>
</comment>
<protein>
    <recommendedName>
        <fullName evidence="3">Fibronectin type III domain-containing protein</fullName>
    </recommendedName>
</protein>
<gene>
    <name evidence="4" type="ORF">ODALV1_LOCUS5482</name>
</gene>